<reference evidence="1" key="1">
    <citation type="submission" date="2019-06" db="EMBL/GenBank/DDBJ databases">
        <authorList>
            <person name="Zheng W."/>
        </authorList>
    </citation>
    <scope>NUCLEOTIDE SEQUENCE</scope>
    <source>
        <strain evidence="1">QDHG01</strain>
    </source>
</reference>
<name>A0A8J8NBD3_HALGN</name>
<dbReference type="AlphaFoldDB" id="A0A8J8NBD3"/>
<dbReference type="EMBL" id="RRYP01029757">
    <property type="protein sequence ID" value="TNV71549.1"/>
    <property type="molecule type" value="Genomic_DNA"/>
</dbReference>
<sequence length="78" mass="8557">MLVTSNDTNNAIAIADCSGIHLFPLMGSSGFAFFPRFAESSVCKKPTLTIGNIFHHYSFLVTLRMMMMPGLAVESRIT</sequence>
<organism evidence="1 2">
    <name type="scientific">Halteria grandinella</name>
    <dbReference type="NCBI Taxonomy" id="5974"/>
    <lineage>
        <taxon>Eukaryota</taxon>
        <taxon>Sar</taxon>
        <taxon>Alveolata</taxon>
        <taxon>Ciliophora</taxon>
        <taxon>Intramacronucleata</taxon>
        <taxon>Spirotrichea</taxon>
        <taxon>Stichotrichia</taxon>
        <taxon>Sporadotrichida</taxon>
        <taxon>Halteriidae</taxon>
        <taxon>Halteria</taxon>
    </lineage>
</organism>
<evidence type="ECO:0000313" key="2">
    <source>
        <dbReference type="Proteomes" id="UP000785679"/>
    </source>
</evidence>
<accession>A0A8J8NBD3</accession>
<comment type="caution">
    <text evidence="1">The sequence shown here is derived from an EMBL/GenBank/DDBJ whole genome shotgun (WGS) entry which is preliminary data.</text>
</comment>
<proteinExistence type="predicted"/>
<protein>
    <submittedName>
        <fullName evidence="1">Uncharacterized protein</fullName>
    </submittedName>
</protein>
<keyword evidence="2" id="KW-1185">Reference proteome</keyword>
<dbReference type="Proteomes" id="UP000785679">
    <property type="component" value="Unassembled WGS sequence"/>
</dbReference>
<evidence type="ECO:0000313" key="1">
    <source>
        <dbReference type="EMBL" id="TNV71549.1"/>
    </source>
</evidence>
<gene>
    <name evidence="1" type="ORF">FGO68_gene8776</name>
</gene>